<proteinExistence type="predicted"/>
<dbReference type="RefSeq" id="WP_002666624.1">
    <property type="nucleotide sequence ID" value="NZ_CAUPXI010000009.1"/>
</dbReference>
<name>A0A250FSJ8_9FLAO</name>
<dbReference type="Proteomes" id="UP000217250">
    <property type="component" value="Chromosome"/>
</dbReference>
<evidence type="ECO:0000313" key="2">
    <source>
        <dbReference type="EMBL" id="ATA86927.1"/>
    </source>
</evidence>
<dbReference type="GeneID" id="84808311"/>
<reference evidence="3" key="1">
    <citation type="submission" date="2017-06" db="EMBL/GenBank/DDBJ databases">
        <title>Capnocytophaga spp. assemblies.</title>
        <authorList>
            <person name="Gulvik C.A."/>
        </authorList>
    </citation>
    <scope>NUCLEOTIDE SEQUENCE [LARGE SCALE GENOMIC DNA]</scope>
    <source>
        <strain evidence="3">H1496</strain>
    </source>
</reference>
<dbReference type="EMBL" id="CP022386">
    <property type="protein sequence ID" value="ATA86927.1"/>
    <property type="molecule type" value="Genomic_DNA"/>
</dbReference>
<dbReference type="KEGG" id="cgh:CGC50_07055"/>
<evidence type="ECO:0000256" key="1">
    <source>
        <dbReference type="SAM" id="Phobius"/>
    </source>
</evidence>
<accession>A0A250FSJ8</accession>
<evidence type="ECO:0000313" key="3">
    <source>
        <dbReference type="Proteomes" id="UP000217250"/>
    </source>
</evidence>
<feature type="transmembrane region" description="Helical" evidence="1">
    <location>
        <begin position="38"/>
        <end position="64"/>
    </location>
</feature>
<keyword evidence="1" id="KW-0472">Membrane</keyword>
<sequence length="107" mass="10873">MENTNSQAPQGQNSGENKQTIIIQQPASKSNGIGTAGFVLALAALVLVWAPILNSILWLLGLILSGVGVTKQPRGLAIAGLCISLIGLVVLLTIFGLFAASAAAVGH</sequence>
<dbReference type="OMA" id="AGACISF"/>
<dbReference type="OrthoDB" id="2281496at2"/>
<protein>
    <recommendedName>
        <fullName evidence="4">DUF4190 domain-containing protein</fullName>
    </recommendedName>
</protein>
<dbReference type="AlphaFoldDB" id="A0A250FSJ8"/>
<organism evidence="2 3">
    <name type="scientific">Capnocytophaga gingivalis</name>
    <dbReference type="NCBI Taxonomy" id="1017"/>
    <lineage>
        <taxon>Bacteria</taxon>
        <taxon>Pseudomonadati</taxon>
        <taxon>Bacteroidota</taxon>
        <taxon>Flavobacteriia</taxon>
        <taxon>Flavobacteriales</taxon>
        <taxon>Flavobacteriaceae</taxon>
        <taxon>Capnocytophaga</taxon>
    </lineage>
</organism>
<keyword evidence="1" id="KW-0812">Transmembrane</keyword>
<keyword evidence="1" id="KW-1133">Transmembrane helix</keyword>
<feature type="transmembrane region" description="Helical" evidence="1">
    <location>
        <begin position="76"/>
        <end position="105"/>
    </location>
</feature>
<evidence type="ECO:0008006" key="4">
    <source>
        <dbReference type="Google" id="ProtNLM"/>
    </source>
</evidence>
<gene>
    <name evidence="2" type="ORF">CGC50_07055</name>
</gene>